<name>A0A7G9YZF4_9EURY</name>
<feature type="region of interest" description="Disordered" evidence="1">
    <location>
        <begin position="525"/>
        <end position="595"/>
    </location>
</feature>
<evidence type="ECO:0008006" key="3">
    <source>
        <dbReference type="Google" id="ProtNLM"/>
    </source>
</evidence>
<evidence type="ECO:0000256" key="1">
    <source>
        <dbReference type="SAM" id="MobiDB-lite"/>
    </source>
</evidence>
<dbReference type="EMBL" id="MT631540">
    <property type="protein sequence ID" value="QNO53388.1"/>
    <property type="molecule type" value="Genomic_DNA"/>
</dbReference>
<evidence type="ECO:0000313" key="2">
    <source>
        <dbReference type="EMBL" id="QNO53388.1"/>
    </source>
</evidence>
<protein>
    <recommendedName>
        <fullName evidence="3">DUF927 domain-containing protein</fullName>
    </recommendedName>
</protein>
<sequence>MVDKTSENKSLSVSKLESKLNELAMLYGASAGEFMDLHSECFDSSEDHKWSRLCGVFPELETAHQGDKNNILELLAELHQRKQKKGKRTAPKEEKSILTVDEIKSLEDDNGKGIIANYVIYKKVFDGRPVRFTVKVHLEDGKIKEEVEPEQHSIPEQTAPTVNFCDADCDSPKEIYNELKRIHQDYAAFGTDRIYPTLTSLGSMASYYREAFYTFPYFDIISGEPECGKTTAMKILVFTSYYGTVASSVSEALLFREIDSSHCFYGLDNIERLFARPQDYAGIIDWLLSSYSRDIPCKRLAKVGDNFEVVSFDGYGEKAFTHITDFPVSLSTLKSRCIQIVMQKGKPTKFYPTPDKFAGIRDKMYHARLREYQRVKDTYEELVRSNVLIGRTGDLYYPLLSIAKLISEDVYKEVLNYAKETERERTEVDEWNRELINLLYDEGIYGSISPKDIRRTYQDRLRDAGLLKEEKVIYTRTVTNKLKKLGFKRDSKTTDNKTWFLIDEKTVSQRAYEYGILNTPQNANLVTLSNSNGEEKKPKEEGAGKNSNNETSSEENEPNKNEEKKKLTKLDKLANTGVLDKEKQKPEKNNSSCKY</sequence>
<feature type="compositionally biased region" description="Basic and acidic residues" evidence="1">
    <location>
        <begin position="579"/>
        <end position="588"/>
    </location>
</feature>
<dbReference type="AlphaFoldDB" id="A0A7G9YZF4"/>
<reference evidence="2" key="1">
    <citation type="submission" date="2020-06" db="EMBL/GenBank/DDBJ databases">
        <title>Unique genomic features of the anaerobic methanotrophic archaea.</title>
        <authorList>
            <person name="Chadwick G.L."/>
            <person name="Skennerton C.T."/>
            <person name="Laso-Perez R."/>
            <person name="Leu A.O."/>
            <person name="Speth D.R."/>
            <person name="Yu H."/>
            <person name="Morgan-Lang C."/>
            <person name="Hatzenpichler R."/>
            <person name="Goudeau D."/>
            <person name="Malmstrom R."/>
            <person name="Brazelton W.J."/>
            <person name="Woyke T."/>
            <person name="Hallam S.J."/>
            <person name="Tyson G.W."/>
            <person name="Wegener G."/>
            <person name="Boetius A."/>
            <person name="Orphan V."/>
        </authorList>
    </citation>
    <scope>NUCLEOTIDE SEQUENCE</scope>
</reference>
<feature type="compositionally biased region" description="Basic and acidic residues" evidence="1">
    <location>
        <begin position="557"/>
        <end position="572"/>
    </location>
</feature>
<proteinExistence type="predicted"/>
<organism evidence="2">
    <name type="scientific">Candidatus Methanophagaceae archaeon ANME-1 ERB6</name>
    <dbReference type="NCBI Taxonomy" id="2759912"/>
    <lineage>
        <taxon>Archaea</taxon>
        <taxon>Methanobacteriati</taxon>
        <taxon>Methanobacteriota</taxon>
        <taxon>Stenosarchaea group</taxon>
        <taxon>Methanomicrobia</taxon>
        <taxon>Candidatus Methanophagales</taxon>
        <taxon>Candidatus Methanophagaceae</taxon>
    </lineage>
</organism>
<accession>A0A7G9YZF4</accession>
<gene>
    <name evidence="2" type="ORF">OJFPBHNK_00014</name>
</gene>
<feature type="compositionally biased region" description="Basic and acidic residues" evidence="1">
    <location>
        <begin position="533"/>
        <end position="543"/>
    </location>
</feature>